<accession>A0A975JZJ7</accession>
<evidence type="ECO:0000259" key="2">
    <source>
        <dbReference type="Pfam" id="PF08237"/>
    </source>
</evidence>
<dbReference type="InterPro" id="IPR000084">
    <property type="entry name" value="PE-PGRS_N"/>
</dbReference>
<evidence type="ECO:0000313" key="3">
    <source>
        <dbReference type="EMBL" id="QUR68612.1"/>
    </source>
</evidence>
<name>A0A975JZJ7_9MYCO</name>
<gene>
    <name evidence="3" type="ORF">F6B93_17350</name>
</gene>
<organism evidence="3 4">
    <name type="scientific">Mycobacterium spongiae</name>
    <dbReference type="NCBI Taxonomy" id="886343"/>
    <lineage>
        <taxon>Bacteria</taxon>
        <taxon>Bacillati</taxon>
        <taxon>Actinomycetota</taxon>
        <taxon>Actinomycetes</taxon>
        <taxon>Mycobacteriales</taxon>
        <taxon>Mycobacteriaceae</taxon>
        <taxon>Mycobacterium</taxon>
    </lineage>
</organism>
<dbReference type="KEGG" id="mspg:F6B93_17350"/>
<sequence length="604" mass="61975">MTFVMTQPQLMAAAAADVAGIRSTISAASAAAAGPTSGLVAAAGDEVSAAIARLFSAFGQEYQAVITQTAAFHNEFADALAAAARAYAAAEVANAAAVSGALGALSAPADAMVMSPAATATPSLTPTPYTTLIMGGSGRPIPGLDYVATMFNNYVAPHVSPMFTVANALALDTPEGLYPLTAVKDLVVNVSVARGVEILDDALRPYLPTSNYNLPPLGDGIPVAVQGYSQSTIIASLQMQALDPTGNGQFDNPSFVLAANLMNPNGGILARFPGLTLPSLGMTFYGATPANSFPTTIYTIEYDGFADFPRYPINMLANLNAAAGIFFLHPTYPHLTPAQIDTAVQLTNTVGPTTTEYYVIPTEHLPLLTPLRAVPVVGPPIADLIEPNLRYLVNWGYGDPAYGYSTSPPNVPTPFGLFPPLSATTSMPGYLALGTQEGISAFASHFSEGGSLAPSVPSPSDIANTLSSMPLPAPDTLGVPTELSELSELSLVSSINNVINAIKVANTAFVDTITGDTATAYGVLQPTADILNASVTSVPSYGLNLFLDGIQQAVNGDPVGLVNAVGNPIAAAFGLLTVAGLFEGIVLLEAILTIAGIPLTSLVV</sequence>
<proteinExistence type="predicted"/>
<dbReference type="Proteomes" id="UP000682202">
    <property type="component" value="Chromosome"/>
</dbReference>
<dbReference type="Pfam" id="PF08237">
    <property type="entry name" value="PE-PPE"/>
    <property type="match status" value="1"/>
</dbReference>
<feature type="domain" description="PE-PPE" evidence="2">
    <location>
        <begin position="167"/>
        <end position="397"/>
    </location>
</feature>
<dbReference type="InterPro" id="IPR013228">
    <property type="entry name" value="PE-PPE_C"/>
</dbReference>
<feature type="domain" description="PE" evidence="1">
    <location>
        <begin position="4"/>
        <end position="94"/>
    </location>
</feature>
<evidence type="ECO:0000259" key="1">
    <source>
        <dbReference type="Pfam" id="PF00934"/>
    </source>
</evidence>
<dbReference type="RefSeq" id="WP_211696185.1">
    <property type="nucleotide sequence ID" value="NZ_CP046600.1"/>
</dbReference>
<dbReference type="Gene3D" id="1.10.287.850">
    <property type="entry name" value="HP0062-like domain"/>
    <property type="match status" value="1"/>
</dbReference>
<dbReference type="InterPro" id="IPR038332">
    <property type="entry name" value="PPE_sf"/>
</dbReference>
<dbReference type="AlphaFoldDB" id="A0A975JZJ7"/>
<evidence type="ECO:0000313" key="4">
    <source>
        <dbReference type="Proteomes" id="UP000682202"/>
    </source>
</evidence>
<keyword evidence="4" id="KW-1185">Reference proteome</keyword>
<reference evidence="3" key="1">
    <citation type="submission" date="2019-12" db="EMBL/GenBank/DDBJ databases">
        <title>Mycobacterium spongiae sp. nov.</title>
        <authorList>
            <person name="Stinear T."/>
        </authorList>
    </citation>
    <scope>NUCLEOTIDE SEQUENCE</scope>
    <source>
        <strain evidence="3">FSD4b-SM</strain>
    </source>
</reference>
<protein>
    <submittedName>
        <fullName evidence="3">PE-PPE domain-containing protein</fullName>
    </submittedName>
</protein>
<dbReference type="EMBL" id="CP046600">
    <property type="protein sequence ID" value="QUR68612.1"/>
    <property type="molecule type" value="Genomic_DNA"/>
</dbReference>
<dbReference type="Pfam" id="PF00934">
    <property type="entry name" value="PE"/>
    <property type="match status" value="1"/>
</dbReference>
<dbReference type="SUPFAM" id="SSF140459">
    <property type="entry name" value="PE/PPE dimer-like"/>
    <property type="match status" value="1"/>
</dbReference>